<dbReference type="EMBL" id="FN648663">
    <property type="protein sequence ID" value="CBJ48738.1"/>
    <property type="molecule type" value="Genomic_DNA"/>
</dbReference>
<dbReference type="InParanoid" id="D7G212"/>
<organism evidence="1 2">
    <name type="scientific">Ectocarpus siliculosus</name>
    <name type="common">Brown alga</name>
    <name type="synonym">Conferva siliculosa</name>
    <dbReference type="NCBI Taxonomy" id="2880"/>
    <lineage>
        <taxon>Eukaryota</taxon>
        <taxon>Sar</taxon>
        <taxon>Stramenopiles</taxon>
        <taxon>Ochrophyta</taxon>
        <taxon>PX clade</taxon>
        <taxon>Phaeophyceae</taxon>
        <taxon>Ectocarpales</taxon>
        <taxon>Ectocarpaceae</taxon>
        <taxon>Ectocarpus</taxon>
    </lineage>
</organism>
<dbReference type="AlphaFoldDB" id="D7G212"/>
<accession>D7G212</accession>
<evidence type="ECO:0000313" key="2">
    <source>
        <dbReference type="Proteomes" id="UP000002630"/>
    </source>
</evidence>
<dbReference type="EMBL" id="FN649743">
    <property type="protein sequence ID" value="CBJ48738.1"/>
    <property type="molecule type" value="Genomic_DNA"/>
</dbReference>
<evidence type="ECO:0000313" key="1">
    <source>
        <dbReference type="EMBL" id="CBJ48738.1"/>
    </source>
</evidence>
<proteinExistence type="predicted"/>
<sequence>MSTRLRSIDKIEGAVESSGKHENGRAARICESLRMTDGHCFLCRRYKGRRCQDKYI</sequence>
<keyword evidence="2" id="KW-1185">Reference proteome</keyword>
<reference evidence="1 2" key="1">
    <citation type="journal article" date="2010" name="Nature">
        <title>The Ectocarpus genome and the independent evolution of multicellularity in brown algae.</title>
        <authorList>
            <person name="Cock J.M."/>
            <person name="Sterck L."/>
            <person name="Rouze P."/>
            <person name="Scornet D."/>
            <person name="Allen A.E."/>
            <person name="Amoutzias G."/>
            <person name="Anthouard V."/>
            <person name="Artiguenave F."/>
            <person name="Aury J.M."/>
            <person name="Badger J.H."/>
            <person name="Beszteri B."/>
            <person name="Billiau K."/>
            <person name="Bonnet E."/>
            <person name="Bothwell J.H."/>
            <person name="Bowler C."/>
            <person name="Boyen C."/>
            <person name="Brownlee C."/>
            <person name="Carrano C.J."/>
            <person name="Charrier B."/>
            <person name="Cho G.Y."/>
            <person name="Coelho S.M."/>
            <person name="Collen J."/>
            <person name="Corre E."/>
            <person name="Da Silva C."/>
            <person name="Delage L."/>
            <person name="Delaroque N."/>
            <person name="Dittami S.M."/>
            <person name="Doulbeau S."/>
            <person name="Elias M."/>
            <person name="Farnham G."/>
            <person name="Gachon C.M."/>
            <person name="Gschloessl B."/>
            <person name="Heesch S."/>
            <person name="Jabbari K."/>
            <person name="Jubin C."/>
            <person name="Kawai H."/>
            <person name="Kimura K."/>
            <person name="Kloareg B."/>
            <person name="Kupper F.C."/>
            <person name="Lang D."/>
            <person name="Le Bail A."/>
            <person name="Leblanc C."/>
            <person name="Lerouge P."/>
            <person name="Lohr M."/>
            <person name="Lopez P.J."/>
            <person name="Martens C."/>
            <person name="Maumus F."/>
            <person name="Michel G."/>
            <person name="Miranda-Saavedra D."/>
            <person name="Morales J."/>
            <person name="Moreau H."/>
            <person name="Motomura T."/>
            <person name="Nagasato C."/>
            <person name="Napoli C.A."/>
            <person name="Nelson D.R."/>
            <person name="Nyvall-Collen P."/>
            <person name="Peters A.F."/>
            <person name="Pommier C."/>
            <person name="Potin P."/>
            <person name="Poulain J."/>
            <person name="Quesneville H."/>
            <person name="Read B."/>
            <person name="Rensing S.A."/>
            <person name="Ritter A."/>
            <person name="Rousvoal S."/>
            <person name="Samanta M."/>
            <person name="Samson G."/>
            <person name="Schroeder D.C."/>
            <person name="Segurens B."/>
            <person name="Strittmatter M."/>
            <person name="Tonon T."/>
            <person name="Tregear J.W."/>
            <person name="Valentin K."/>
            <person name="von Dassow P."/>
            <person name="Yamagishi T."/>
            <person name="Van de Peer Y."/>
            <person name="Wincker P."/>
        </authorList>
    </citation>
    <scope>NUCLEOTIDE SEQUENCE [LARGE SCALE GENOMIC DNA]</scope>
    <source>
        <strain evidence="2">Ec32 / CCAP1310/4</strain>
    </source>
</reference>
<protein>
    <submittedName>
        <fullName evidence="1">Uncharacterized protein</fullName>
    </submittedName>
</protein>
<gene>
    <name evidence="1" type="ORF">Esi_0046_0136</name>
</gene>
<dbReference type="Proteomes" id="UP000002630">
    <property type="component" value="Linkage Group LG18"/>
</dbReference>
<name>D7G212_ECTSI</name>